<reference evidence="1" key="1">
    <citation type="submission" date="2023-04" db="EMBL/GenBank/DDBJ databases">
        <title>A chromosome-level genome assembly of the parasitoid wasp Eretmocerus hayati.</title>
        <authorList>
            <person name="Zhong Y."/>
            <person name="Liu S."/>
            <person name="Liu Y."/>
        </authorList>
    </citation>
    <scope>NUCLEOTIDE SEQUENCE</scope>
    <source>
        <strain evidence="1">ZJU_SS_LIU_2023</strain>
    </source>
</reference>
<comment type="caution">
    <text evidence="1">The sequence shown here is derived from an EMBL/GenBank/DDBJ whole genome shotgun (WGS) entry which is preliminary data.</text>
</comment>
<evidence type="ECO:0000313" key="1">
    <source>
        <dbReference type="EMBL" id="KAJ8673334.1"/>
    </source>
</evidence>
<evidence type="ECO:0000313" key="2">
    <source>
        <dbReference type="Proteomes" id="UP001239111"/>
    </source>
</evidence>
<dbReference type="EMBL" id="CM056743">
    <property type="protein sequence ID" value="KAJ8673334.1"/>
    <property type="molecule type" value="Genomic_DNA"/>
</dbReference>
<sequence>MDGQKIDLVISGSDVFVWTADDWLKLRQDHRIVGNCIGCFAKKARQINFNGLPMLLIPEEAKLLVDKGFARLTHQPALKETPTDSLKKKFEEYRNKLYNEQQECLVNQRKAQIESVMDQIVDGKKRKILGLHTRKKKIKKPLDDETQKALDSIEIDREALFQEEIKKLPQLEKLDALVQTHTAYPWGVGVIKIENWNYPSNDEESFRYKVFKDIWEQGYYVTSGQKFGCDYLAYPGDPIMYHSQLLIHCKSRHEEISVLELVADSRIASHVRKTTVFATQSKDGESIEYFSSRWADSSMEGI</sequence>
<protein>
    <submittedName>
        <fullName evidence="1">Uncharacterized protein</fullName>
    </submittedName>
</protein>
<organism evidence="1 2">
    <name type="scientific">Eretmocerus hayati</name>
    <dbReference type="NCBI Taxonomy" id="131215"/>
    <lineage>
        <taxon>Eukaryota</taxon>
        <taxon>Metazoa</taxon>
        <taxon>Ecdysozoa</taxon>
        <taxon>Arthropoda</taxon>
        <taxon>Hexapoda</taxon>
        <taxon>Insecta</taxon>
        <taxon>Pterygota</taxon>
        <taxon>Neoptera</taxon>
        <taxon>Endopterygota</taxon>
        <taxon>Hymenoptera</taxon>
        <taxon>Apocrita</taxon>
        <taxon>Proctotrupomorpha</taxon>
        <taxon>Chalcidoidea</taxon>
        <taxon>Aphelinidae</taxon>
        <taxon>Aphelininae</taxon>
        <taxon>Eretmocerus</taxon>
    </lineage>
</organism>
<name>A0ACC2NQG1_9HYME</name>
<gene>
    <name evidence="1" type="ORF">QAD02_004596</name>
</gene>
<dbReference type="Proteomes" id="UP001239111">
    <property type="component" value="Chromosome 3"/>
</dbReference>
<proteinExistence type="predicted"/>
<accession>A0ACC2NQG1</accession>
<keyword evidence="2" id="KW-1185">Reference proteome</keyword>